<protein>
    <submittedName>
        <fullName evidence="2">RHS repeat protein</fullName>
    </submittedName>
</protein>
<gene>
    <name evidence="2" type="ORF">FPZ44_14130</name>
</gene>
<reference evidence="2 3" key="1">
    <citation type="submission" date="2019-07" db="EMBL/GenBank/DDBJ databases">
        <authorList>
            <person name="Kim J."/>
        </authorList>
    </citation>
    <scope>NUCLEOTIDE SEQUENCE [LARGE SCALE GENOMIC DNA]</scope>
    <source>
        <strain evidence="2 3">N4</strain>
    </source>
</reference>
<dbReference type="EMBL" id="VNJK01000001">
    <property type="protein sequence ID" value="TVX94092.1"/>
    <property type="molecule type" value="Genomic_DNA"/>
</dbReference>
<evidence type="ECO:0000256" key="1">
    <source>
        <dbReference type="SAM" id="Phobius"/>
    </source>
</evidence>
<proteinExistence type="predicted"/>
<keyword evidence="1" id="KW-0812">Transmembrane</keyword>
<keyword evidence="1" id="KW-1133">Transmembrane helix</keyword>
<accession>A0A559J2L0</accession>
<feature type="transmembrane region" description="Helical" evidence="1">
    <location>
        <begin position="12"/>
        <end position="31"/>
    </location>
</feature>
<dbReference type="Gene3D" id="2.180.10.10">
    <property type="entry name" value="RHS repeat-associated core"/>
    <property type="match status" value="1"/>
</dbReference>
<dbReference type="InterPro" id="IPR006530">
    <property type="entry name" value="YD"/>
</dbReference>
<dbReference type="AlphaFoldDB" id="A0A559J2L0"/>
<dbReference type="Proteomes" id="UP000318102">
    <property type="component" value="Unassembled WGS sequence"/>
</dbReference>
<keyword evidence="1" id="KW-0472">Membrane</keyword>
<dbReference type="NCBIfam" id="TIGR01643">
    <property type="entry name" value="YD_repeat_2x"/>
    <property type="match status" value="1"/>
</dbReference>
<comment type="caution">
    <text evidence="2">The sequence shown here is derived from an EMBL/GenBank/DDBJ whole genome shotgun (WGS) entry which is preliminary data.</text>
</comment>
<keyword evidence="3" id="KW-1185">Reference proteome</keyword>
<organism evidence="2 3">
    <name type="scientific">Paenibacillus agilis</name>
    <dbReference type="NCBI Taxonomy" id="3020863"/>
    <lineage>
        <taxon>Bacteria</taxon>
        <taxon>Bacillati</taxon>
        <taxon>Bacillota</taxon>
        <taxon>Bacilli</taxon>
        <taxon>Bacillales</taxon>
        <taxon>Paenibacillaceae</taxon>
        <taxon>Paenibacillus</taxon>
    </lineage>
</organism>
<dbReference type="OrthoDB" id="2589686at2"/>
<sequence length="264" mass="28246">MDTKGDIDVKRKWRLVSAFVLVISVVSLFQYTGLAAYVAQYTYDAGDRLITASSKEHGETSYQYDAAGNILRVSTAQNAAGSLINGNFSGEVLPTGIGQGWTSYATEGVAAAYQIVAEPVTVAIPAIPNGVTPSVYQAVYQSTSPHVQMIQVSSAQPGGANIYQDMSVMGGATYSLSGWMKAEILNHAAAQMVVNFYDKDNKYVSHTVVRNVLTPEGWTPVQTELKVPDHAVKARLHLQVLLLSDNGSAVAKYSNLAVNLLATP</sequence>
<evidence type="ECO:0000313" key="3">
    <source>
        <dbReference type="Proteomes" id="UP000318102"/>
    </source>
</evidence>
<dbReference type="Gene3D" id="2.60.120.260">
    <property type="entry name" value="Galactose-binding domain-like"/>
    <property type="match status" value="1"/>
</dbReference>
<evidence type="ECO:0000313" key="2">
    <source>
        <dbReference type="EMBL" id="TVX94092.1"/>
    </source>
</evidence>
<name>A0A559J2L0_9BACL</name>